<dbReference type="EMBL" id="CP032514">
    <property type="protein sequence ID" value="AYD88953.1"/>
    <property type="molecule type" value="Genomic_DNA"/>
</dbReference>
<evidence type="ECO:0000313" key="3">
    <source>
        <dbReference type="Proteomes" id="UP000273001"/>
    </source>
</evidence>
<gene>
    <name evidence="2" type="ORF">D5R93_00765</name>
</gene>
<protein>
    <recommendedName>
        <fullName evidence="4">Excreted virulence factor EspC, type VII ESX diderm</fullName>
    </recommendedName>
</protein>
<accession>A0ABN5PMT7</accession>
<proteinExistence type="predicted"/>
<dbReference type="RefSeq" id="WP_120203195.1">
    <property type="nucleotide sequence ID" value="NZ_CP032514.1"/>
</dbReference>
<evidence type="ECO:0000313" key="2">
    <source>
        <dbReference type="EMBL" id="AYD88953.1"/>
    </source>
</evidence>
<evidence type="ECO:0000256" key="1">
    <source>
        <dbReference type="SAM" id="MobiDB-lite"/>
    </source>
</evidence>
<organism evidence="2 3">
    <name type="scientific">Actinomyces lilanjuaniae</name>
    <dbReference type="NCBI Taxonomy" id="2321394"/>
    <lineage>
        <taxon>Bacteria</taxon>
        <taxon>Bacillati</taxon>
        <taxon>Actinomycetota</taxon>
        <taxon>Actinomycetes</taxon>
        <taxon>Actinomycetales</taxon>
        <taxon>Actinomycetaceae</taxon>
        <taxon>Actinomyces</taxon>
    </lineage>
</organism>
<evidence type="ECO:0008006" key="4">
    <source>
        <dbReference type="Google" id="ProtNLM"/>
    </source>
</evidence>
<name>A0ABN5PMT7_9ACTO</name>
<reference evidence="2 3" key="1">
    <citation type="submission" date="2018-09" db="EMBL/GenBank/DDBJ databases">
        <authorList>
            <person name="Li J."/>
        </authorList>
    </citation>
    <scope>NUCLEOTIDE SEQUENCE [LARGE SCALE GENOMIC DNA]</scope>
    <source>
        <strain evidence="2 3">2129</strain>
    </source>
</reference>
<dbReference type="Proteomes" id="UP000273001">
    <property type="component" value="Chromosome"/>
</dbReference>
<sequence length="97" mass="10399">MSRDLEIDVDYAARITSTFSDAQDTLEEQAPTMPESVDGGDGADFVMSMLAKLGEDAGTLAQAAELGATHMRDAVDLISGYDEEVAQTFRSMAEEMS</sequence>
<keyword evidence="3" id="KW-1185">Reference proteome</keyword>
<feature type="region of interest" description="Disordered" evidence="1">
    <location>
        <begin position="20"/>
        <end position="40"/>
    </location>
</feature>